<accession>A0A9D4MQZ3</accession>
<reference evidence="1" key="1">
    <citation type="journal article" date="2019" name="bioRxiv">
        <title>The Genome of the Zebra Mussel, Dreissena polymorpha: A Resource for Invasive Species Research.</title>
        <authorList>
            <person name="McCartney M.A."/>
            <person name="Auch B."/>
            <person name="Kono T."/>
            <person name="Mallez S."/>
            <person name="Zhang Y."/>
            <person name="Obille A."/>
            <person name="Becker A."/>
            <person name="Abrahante J.E."/>
            <person name="Garbe J."/>
            <person name="Badalamenti J.P."/>
            <person name="Herman A."/>
            <person name="Mangelson H."/>
            <person name="Liachko I."/>
            <person name="Sullivan S."/>
            <person name="Sone E.D."/>
            <person name="Koren S."/>
            <person name="Silverstein K.A.T."/>
            <person name="Beckman K.B."/>
            <person name="Gohl D.M."/>
        </authorList>
    </citation>
    <scope>NUCLEOTIDE SEQUENCE</scope>
    <source>
        <strain evidence="1">Duluth1</strain>
        <tissue evidence="1">Whole animal</tissue>
    </source>
</reference>
<comment type="caution">
    <text evidence="1">The sequence shown here is derived from an EMBL/GenBank/DDBJ whole genome shotgun (WGS) entry which is preliminary data.</text>
</comment>
<organism evidence="1 2">
    <name type="scientific">Dreissena polymorpha</name>
    <name type="common">Zebra mussel</name>
    <name type="synonym">Mytilus polymorpha</name>
    <dbReference type="NCBI Taxonomy" id="45954"/>
    <lineage>
        <taxon>Eukaryota</taxon>
        <taxon>Metazoa</taxon>
        <taxon>Spiralia</taxon>
        <taxon>Lophotrochozoa</taxon>
        <taxon>Mollusca</taxon>
        <taxon>Bivalvia</taxon>
        <taxon>Autobranchia</taxon>
        <taxon>Heteroconchia</taxon>
        <taxon>Euheterodonta</taxon>
        <taxon>Imparidentia</taxon>
        <taxon>Neoheterodontei</taxon>
        <taxon>Myida</taxon>
        <taxon>Dreissenoidea</taxon>
        <taxon>Dreissenidae</taxon>
        <taxon>Dreissena</taxon>
    </lineage>
</organism>
<dbReference type="Proteomes" id="UP000828390">
    <property type="component" value="Unassembled WGS sequence"/>
</dbReference>
<dbReference type="AlphaFoldDB" id="A0A9D4MQZ3"/>
<proteinExistence type="predicted"/>
<evidence type="ECO:0000313" key="1">
    <source>
        <dbReference type="EMBL" id="KAH3882232.1"/>
    </source>
</evidence>
<dbReference type="EMBL" id="JAIWYP010000001">
    <property type="protein sequence ID" value="KAH3882232.1"/>
    <property type="molecule type" value="Genomic_DNA"/>
</dbReference>
<keyword evidence="2" id="KW-1185">Reference proteome</keyword>
<sequence>MRYTKKVLINMLKDINITTTTYQSIMELMLIAKENGLDWNRKDIVIPEPNADEKDREVDIDSFRQE</sequence>
<gene>
    <name evidence="1" type="ORF">DPMN_006166</name>
</gene>
<evidence type="ECO:0000313" key="2">
    <source>
        <dbReference type="Proteomes" id="UP000828390"/>
    </source>
</evidence>
<name>A0A9D4MQZ3_DREPO</name>
<protein>
    <submittedName>
        <fullName evidence="1">Uncharacterized protein</fullName>
    </submittedName>
</protein>
<reference evidence="1" key="2">
    <citation type="submission" date="2020-11" db="EMBL/GenBank/DDBJ databases">
        <authorList>
            <person name="McCartney M.A."/>
            <person name="Auch B."/>
            <person name="Kono T."/>
            <person name="Mallez S."/>
            <person name="Becker A."/>
            <person name="Gohl D.M."/>
            <person name="Silverstein K.A.T."/>
            <person name="Koren S."/>
            <person name="Bechman K.B."/>
            <person name="Herman A."/>
            <person name="Abrahante J.E."/>
            <person name="Garbe J."/>
        </authorList>
    </citation>
    <scope>NUCLEOTIDE SEQUENCE</scope>
    <source>
        <strain evidence="1">Duluth1</strain>
        <tissue evidence="1">Whole animal</tissue>
    </source>
</reference>